<dbReference type="InterPro" id="IPR022740">
    <property type="entry name" value="Polyphenol_oxidase_C"/>
</dbReference>
<evidence type="ECO:0000259" key="11">
    <source>
        <dbReference type="PROSITE" id="PS00497"/>
    </source>
</evidence>
<feature type="binding site" evidence="7">
    <location>
        <position position="363"/>
    </location>
    <ligand>
        <name>Cu cation</name>
        <dbReference type="ChEBI" id="CHEBI:23378"/>
        <label>B</label>
    </ligand>
</feature>
<dbReference type="Proteomes" id="UP001237642">
    <property type="component" value="Unassembled WGS sequence"/>
</dbReference>
<comment type="similarity">
    <text evidence="1">Belongs to the tyrosinase family.</text>
</comment>
<dbReference type="InterPro" id="IPR002227">
    <property type="entry name" value="Tyrosinase_Cu-bd"/>
</dbReference>
<dbReference type="InterPro" id="IPR050316">
    <property type="entry name" value="Tyrosinase/Hemocyanin"/>
</dbReference>
<dbReference type="Gene3D" id="1.10.1280.10">
    <property type="entry name" value="Di-copper center containing domain from catechol oxidase"/>
    <property type="match status" value="1"/>
</dbReference>
<evidence type="ECO:0000256" key="10">
    <source>
        <dbReference type="SAM" id="MobiDB-lite"/>
    </source>
</evidence>
<evidence type="ECO:0000256" key="2">
    <source>
        <dbReference type="ARBA" id="ARBA00022723"/>
    </source>
</evidence>
<feature type="binding site" evidence="7">
    <location>
        <position position="329"/>
    </location>
    <ligand>
        <name>Cu cation</name>
        <dbReference type="ChEBI" id="CHEBI:23378"/>
        <label>B</label>
    </ligand>
</feature>
<dbReference type="PANTHER" id="PTHR11474">
    <property type="entry name" value="TYROSINASE FAMILY MEMBER"/>
    <property type="match status" value="1"/>
</dbReference>
<evidence type="ECO:0000256" key="4">
    <source>
        <dbReference type="ARBA" id="ARBA00023002"/>
    </source>
</evidence>
<name>A0AAD8GRL6_9APIA</name>
<feature type="domain" description="Tyrosinase copper-binding" evidence="11">
    <location>
        <begin position="199"/>
        <end position="216"/>
    </location>
</feature>
<dbReference type="PROSITE" id="PS00498">
    <property type="entry name" value="TYROSINASE_2"/>
    <property type="match status" value="1"/>
</dbReference>
<accession>A0AAD8GRL6</accession>
<comment type="caution">
    <text evidence="13">The sequence shown here is derived from an EMBL/GenBank/DDBJ whole genome shotgun (WGS) entry which is preliminary data.</text>
</comment>
<feature type="region of interest" description="Disordered" evidence="10">
    <location>
        <begin position="44"/>
        <end position="68"/>
    </location>
</feature>
<dbReference type="Pfam" id="PF12143">
    <property type="entry name" value="PPO1_KFDV"/>
    <property type="match status" value="1"/>
</dbReference>
<evidence type="ECO:0000259" key="12">
    <source>
        <dbReference type="PROSITE" id="PS00498"/>
    </source>
</evidence>
<keyword evidence="3" id="KW-0883">Thioether bond</keyword>
<dbReference type="Pfam" id="PF00264">
    <property type="entry name" value="Tyrosinase"/>
    <property type="match status" value="1"/>
</dbReference>
<keyword evidence="2 7" id="KW-0479">Metal-binding</keyword>
<keyword evidence="5 7" id="KW-0186">Copper</keyword>
<feature type="binding site" evidence="7">
    <location>
        <position position="333"/>
    </location>
    <ligand>
        <name>Cu cation</name>
        <dbReference type="ChEBI" id="CHEBI:23378"/>
        <label>B</label>
    </ligand>
</feature>
<dbReference type="PROSITE" id="PS00497">
    <property type="entry name" value="TYROSINASE_1"/>
    <property type="match status" value="1"/>
</dbReference>
<dbReference type="InterPro" id="IPR016213">
    <property type="entry name" value="Polyphenol_oxidase"/>
</dbReference>
<feature type="disulfide bond" evidence="8">
    <location>
        <begin position="101"/>
        <end position="118"/>
    </location>
</feature>
<dbReference type="EMBL" id="JAUIZM010000012">
    <property type="protein sequence ID" value="KAK1353902.1"/>
    <property type="molecule type" value="Genomic_DNA"/>
</dbReference>
<keyword evidence="14" id="KW-1185">Reference proteome</keyword>
<comment type="cofactor">
    <cofactor evidence="7">
        <name>Cu(2+)</name>
        <dbReference type="ChEBI" id="CHEBI:29036"/>
    </cofactor>
    <text evidence="7">Binds 2 copper ions per subunit.</text>
</comment>
<evidence type="ECO:0000313" key="13">
    <source>
        <dbReference type="EMBL" id="KAK1353902.1"/>
    </source>
</evidence>
<feature type="binding site" evidence="7">
    <location>
        <position position="178"/>
    </location>
    <ligand>
        <name>Cu cation</name>
        <dbReference type="ChEBI" id="CHEBI:23378"/>
        <label>A</label>
    </ligand>
</feature>
<evidence type="ECO:0000256" key="5">
    <source>
        <dbReference type="ARBA" id="ARBA00023008"/>
    </source>
</evidence>
<proteinExistence type="inferred from homology"/>
<protein>
    <submittedName>
        <fullName evidence="13">Polyphenol oxidase</fullName>
    </submittedName>
</protein>
<evidence type="ECO:0000256" key="8">
    <source>
        <dbReference type="PIRSR" id="PIRSR000290-2"/>
    </source>
</evidence>
<dbReference type="Pfam" id="PF12142">
    <property type="entry name" value="PPO1_DWL"/>
    <property type="match status" value="1"/>
</dbReference>
<dbReference type="InterPro" id="IPR022739">
    <property type="entry name" value="Polyphenol_oxidase_cen"/>
</dbReference>
<feature type="cross-link" description="2'-(S-cysteinyl)-histidine (Cys-His)" evidence="9">
    <location>
        <begin position="182"/>
        <end position="199"/>
    </location>
</feature>
<dbReference type="AlphaFoldDB" id="A0AAD8GRL6"/>
<dbReference type="PIRSF" id="PIRSF000290">
    <property type="entry name" value="PPO_plant"/>
    <property type="match status" value="1"/>
</dbReference>
<evidence type="ECO:0000313" key="14">
    <source>
        <dbReference type="Proteomes" id="UP001237642"/>
    </source>
</evidence>
<organism evidence="13 14">
    <name type="scientific">Heracleum sosnowskyi</name>
    <dbReference type="NCBI Taxonomy" id="360622"/>
    <lineage>
        <taxon>Eukaryota</taxon>
        <taxon>Viridiplantae</taxon>
        <taxon>Streptophyta</taxon>
        <taxon>Embryophyta</taxon>
        <taxon>Tracheophyta</taxon>
        <taxon>Spermatophyta</taxon>
        <taxon>Magnoliopsida</taxon>
        <taxon>eudicotyledons</taxon>
        <taxon>Gunneridae</taxon>
        <taxon>Pentapetalae</taxon>
        <taxon>asterids</taxon>
        <taxon>campanulids</taxon>
        <taxon>Apiales</taxon>
        <taxon>Apiaceae</taxon>
        <taxon>Apioideae</taxon>
        <taxon>apioid superclade</taxon>
        <taxon>Tordylieae</taxon>
        <taxon>Tordyliinae</taxon>
        <taxon>Heracleum</taxon>
    </lineage>
</organism>
<feature type="domain" description="Tyrosinase copper-binding" evidence="12">
    <location>
        <begin position="356"/>
        <end position="367"/>
    </location>
</feature>
<gene>
    <name evidence="13" type="ORF">POM88_052267</name>
</gene>
<dbReference type="GO" id="GO:0046148">
    <property type="term" value="P:pigment biosynthetic process"/>
    <property type="evidence" value="ECO:0007669"/>
    <property type="project" value="InterPro"/>
</dbReference>
<feature type="binding site" evidence="7">
    <location>
        <position position="199"/>
    </location>
    <ligand>
        <name>Cu cation</name>
        <dbReference type="ChEBI" id="CHEBI:23378"/>
        <label>A</label>
    </ligand>
</feature>
<feature type="region of interest" description="Disordered" evidence="10">
    <location>
        <begin position="437"/>
        <end position="458"/>
    </location>
</feature>
<reference evidence="13" key="2">
    <citation type="submission" date="2023-05" db="EMBL/GenBank/DDBJ databases">
        <authorList>
            <person name="Schelkunov M.I."/>
        </authorList>
    </citation>
    <scope>NUCLEOTIDE SEQUENCE</scope>
    <source>
        <strain evidence="13">Hsosn_3</strain>
        <tissue evidence="13">Leaf</tissue>
    </source>
</reference>
<dbReference type="GO" id="GO:0046872">
    <property type="term" value="F:metal ion binding"/>
    <property type="evidence" value="ECO:0007669"/>
    <property type="project" value="UniProtKB-KW"/>
</dbReference>
<evidence type="ECO:0000256" key="7">
    <source>
        <dbReference type="PIRSR" id="PIRSR000290-1"/>
    </source>
</evidence>
<keyword evidence="6 8" id="KW-1015">Disulfide bond</keyword>
<evidence type="ECO:0000256" key="3">
    <source>
        <dbReference type="ARBA" id="ARBA00022784"/>
    </source>
</evidence>
<evidence type="ECO:0000256" key="9">
    <source>
        <dbReference type="PIRSR" id="PIRSR000290-3"/>
    </source>
</evidence>
<dbReference type="PANTHER" id="PTHR11474:SF95">
    <property type="entry name" value="POLYPHENOL OXIDASE, CHLOROPLASTIC-LIKE"/>
    <property type="match status" value="1"/>
</dbReference>
<reference evidence="13" key="1">
    <citation type="submission" date="2023-02" db="EMBL/GenBank/DDBJ databases">
        <title>Genome of toxic invasive species Heracleum sosnowskyi carries increased number of genes despite the absence of recent whole-genome duplications.</title>
        <authorList>
            <person name="Schelkunov M."/>
            <person name="Shtratnikova V."/>
            <person name="Makarenko M."/>
            <person name="Klepikova A."/>
            <person name="Omelchenko D."/>
            <person name="Novikova G."/>
            <person name="Obukhova E."/>
            <person name="Bogdanov V."/>
            <person name="Penin A."/>
            <person name="Logacheva M."/>
        </authorList>
    </citation>
    <scope>NUCLEOTIDE SEQUENCE</scope>
    <source>
        <strain evidence="13">Hsosn_3</strain>
        <tissue evidence="13">Leaf</tissue>
    </source>
</reference>
<evidence type="ECO:0000256" key="6">
    <source>
        <dbReference type="ARBA" id="ARBA00023157"/>
    </source>
</evidence>
<dbReference type="GO" id="GO:0004097">
    <property type="term" value="F:catechol oxidase activity"/>
    <property type="evidence" value="ECO:0007669"/>
    <property type="project" value="InterPro"/>
</dbReference>
<dbReference type="SUPFAM" id="SSF48056">
    <property type="entry name" value="Di-copper centre-containing domain"/>
    <property type="match status" value="1"/>
</dbReference>
<evidence type="ECO:0000256" key="1">
    <source>
        <dbReference type="ARBA" id="ARBA00009928"/>
    </source>
</evidence>
<sequence length="598" mass="67765">MASIQLPTSSSNFYPKTIHTKKSSTSQFFVNYRKRKHALNKQKFSCRATKDSPGDQQDGNSSKTERSRFDRRDVLLGLGGLYGTTAVSKAAFAAPVEATNCGSPETLPSGANITKFVCPPLRPSPYNLPDYSQRTLRERPAAHCVDEVYIGKYKKAMRLMRALPTEDPHSLASQAAIHCAYCDSAYEMVGFPNFKMQVHNNWLFFPFHRWYLYFFEKILGKLIEDDTFALPYWNWDAGKPVPALFKDRDSPLYDKLRNEKHLLLPSVDLNYSKRNDSPEGDALTKCNNKIMHTQMVTGSKTPKLFFGCDYRAGDNLKGKGAGAIENQPHTQIHMWTGDPNQRYGEDMGRFYSAGRDPLFYSHHANVDRMWNIWKTLPGRNRKDIKDPDWLNSSFIFYDENKKLVTVNVGDCVDTKRMGYTYEDVEIPWLKFKPARKAKNPKRGSKPGEAIAAEMPNSSTPQVFRDASEVFPKVLDRLLKVTVPRPKKLRSKEEKEDEEEILVIEGIEYDGDEYIKFDVFLNAENEVESGPNNAEFAGSYSDVPSKEKDRVKITQSFGITDLLEFLDADGDDNVVVALVPRTGKGKVTIGGARIVLSSQ</sequence>
<feature type="binding site" evidence="7">
    <location>
        <position position="208"/>
    </location>
    <ligand>
        <name>Cu cation</name>
        <dbReference type="ChEBI" id="CHEBI:23378"/>
        <label>A</label>
    </ligand>
</feature>
<dbReference type="PRINTS" id="PR00092">
    <property type="entry name" value="TYROSINASE"/>
</dbReference>
<keyword evidence="4" id="KW-0560">Oxidoreductase</keyword>
<dbReference type="InterPro" id="IPR008922">
    <property type="entry name" value="Di-copper_centre_dom_sf"/>
</dbReference>